<dbReference type="PROSITE" id="PS50005">
    <property type="entry name" value="TPR"/>
    <property type="match status" value="1"/>
</dbReference>
<accession>A0A7W9HIY9</accession>
<keyword evidence="4" id="KW-0804">Transcription</keyword>
<dbReference type="InterPro" id="IPR002182">
    <property type="entry name" value="NB-ARC"/>
</dbReference>
<dbReference type="EMBL" id="JACHMO010000001">
    <property type="protein sequence ID" value="MBB5803164.1"/>
    <property type="molecule type" value="Genomic_DNA"/>
</dbReference>
<dbReference type="InterPro" id="IPR027417">
    <property type="entry name" value="P-loop_NTPase"/>
</dbReference>
<name>A0A7W9HIY9_9PSEU</name>
<dbReference type="Pfam" id="PF00931">
    <property type="entry name" value="NB-ARC"/>
    <property type="match status" value="1"/>
</dbReference>
<dbReference type="InterPro" id="IPR051677">
    <property type="entry name" value="AfsR-DnrI-RedD_regulator"/>
</dbReference>
<dbReference type="SUPFAM" id="SSF48452">
    <property type="entry name" value="TPR-like"/>
    <property type="match status" value="2"/>
</dbReference>
<proteinExistence type="inferred from homology"/>
<dbReference type="InterPro" id="IPR011990">
    <property type="entry name" value="TPR-like_helical_dom_sf"/>
</dbReference>
<evidence type="ECO:0000259" key="8">
    <source>
        <dbReference type="PROSITE" id="PS51755"/>
    </source>
</evidence>
<dbReference type="InterPro" id="IPR001867">
    <property type="entry name" value="OmpR/PhoB-type_DNA-bd"/>
</dbReference>
<dbReference type="GO" id="GO:0043531">
    <property type="term" value="F:ADP binding"/>
    <property type="evidence" value="ECO:0007669"/>
    <property type="project" value="InterPro"/>
</dbReference>
<dbReference type="SMART" id="SM00028">
    <property type="entry name" value="TPR"/>
    <property type="match status" value="5"/>
</dbReference>
<comment type="similarity">
    <text evidence="1">Belongs to the AfsR/DnrI/RedD regulatory family.</text>
</comment>
<evidence type="ECO:0000256" key="1">
    <source>
        <dbReference type="ARBA" id="ARBA00005820"/>
    </source>
</evidence>
<dbReference type="PRINTS" id="PR00364">
    <property type="entry name" value="DISEASERSIST"/>
</dbReference>
<feature type="domain" description="OmpR/PhoB-type" evidence="8">
    <location>
        <begin position="1"/>
        <end position="94"/>
    </location>
</feature>
<dbReference type="Gene3D" id="3.40.50.300">
    <property type="entry name" value="P-loop containing nucleotide triphosphate hydrolases"/>
    <property type="match status" value="1"/>
</dbReference>
<evidence type="ECO:0000256" key="4">
    <source>
        <dbReference type="ARBA" id="ARBA00023163"/>
    </source>
</evidence>
<dbReference type="Proteomes" id="UP000552097">
    <property type="component" value="Unassembled WGS sequence"/>
</dbReference>
<dbReference type="PROSITE" id="PS51755">
    <property type="entry name" value="OMPR_PHOB"/>
    <property type="match status" value="1"/>
</dbReference>
<dbReference type="InterPro" id="IPR016032">
    <property type="entry name" value="Sig_transdc_resp-reg_C-effctor"/>
</dbReference>
<dbReference type="RefSeq" id="WP_184920343.1">
    <property type="nucleotide sequence ID" value="NZ_JACHMO010000001.1"/>
</dbReference>
<dbReference type="SMART" id="SM00862">
    <property type="entry name" value="Trans_reg_C"/>
    <property type="match status" value="1"/>
</dbReference>
<dbReference type="InterPro" id="IPR019734">
    <property type="entry name" value="TPR_rpt"/>
</dbReference>
<dbReference type="PANTHER" id="PTHR35807">
    <property type="entry name" value="TRANSCRIPTIONAL REGULATOR REDD-RELATED"/>
    <property type="match status" value="1"/>
</dbReference>
<evidence type="ECO:0000256" key="3">
    <source>
        <dbReference type="ARBA" id="ARBA00023125"/>
    </source>
</evidence>
<feature type="region of interest" description="Disordered" evidence="7">
    <location>
        <begin position="245"/>
        <end position="266"/>
    </location>
</feature>
<evidence type="ECO:0000256" key="2">
    <source>
        <dbReference type="ARBA" id="ARBA00023015"/>
    </source>
</evidence>
<dbReference type="Pfam" id="PF03704">
    <property type="entry name" value="BTAD"/>
    <property type="match status" value="1"/>
</dbReference>
<gene>
    <name evidence="9" type="ORF">F4560_002932</name>
</gene>
<organism evidence="9 10">
    <name type="scientific">Saccharothrix ecbatanensis</name>
    <dbReference type="NCBI Taxonomy" id="1105145"/>
    <lineage>
        <taxon>Bacteria</taxon>
        <taxon>Bacillati</taxon>
        <taxon>Actinomycetota</taxon>
        <taxon>Actinomycetes</taxon>
        <taxon>Pseudonocardiales</taxon>
        <taxon>Pseudonocardiaceae</taxon>
        <taxon>Saccharothrix</taxon>
    </lineage>
</organism>
<feature type="repeat" description="TPR" evidence="5">
    <location>
        <begin position="713"/>
        <end position="746"/>
    </location>
</feature>
<dbReference type="GO" id="GO:0003677">
    <property type="term" value="F:DNA binding"/>
    <property type="evidence" value="ECO:0007669"/>
    <property type="project" value="UniProtKB-UniRule"/>
</dbReference>
<feature type="DNA-binding region" description="OmpR/PhoB-type" evidence="6">
    <location>
        <begin position="1"/>
        <end position="94"/>
    </location>
</feature>
<dbReference type="Gene3D" id="1.10.10.10">
    <property type="entry name" value="Winged helix-like DNA-binding domain superfamily/Winged helix DNA-binding domain"/>
    <property type="match status" value="1"/>
</dbReference>
<sequence length="925" mass="101711">MGVEFALLGDVRVQVDGRDLDIGHARQRCVLAVLLIEAGRTVTTDQLVDRVWGERAPVRARHAFYSYISRLRTALRDVAGFDIARRGGAYVLHVDAGTVDLHLFRSLLGQAREATEERRALALYDRALRLWRGVPFEELDSPWLASVRDRLLAERFTAEVQRYDVALDLGMHDELLAELATATAANPFDERIAGQHVLALYRCGRRTEALTQYREFRARLVDDTGVEPGDQLQRLHQQMLASDVPRIPSARREDEAPGPVPRQLPAASPWFVSRTRELDLLDDARDAAAGVVVVTGAGGSGKTSLALHWGHREAGTFPDGQLYVDLRGFDRVGRPLRPADALQGLLETLGVPPEQIPTDVDARAALYRSLLARRRVLVVLDNAYDAEQVRPLLPGDVNCLAVVTSRDRLSCLVAREGAVPVLLTVLDESEAVSLLARRVGPDRVAAEPDAVAQLVAHSARLPLALAVIAGRAVGNPTFPLSALAGELRDERARLDVLESDGTTSGVRAVLSSSYRTLSPDAARLFRLLGLHPGPDADLFAAASLAGVEASRGRALLGELARTHLVDEHRPGRFRSHDLLRAYAAELAESEDSAHDRRTALLRCLDFYLHTGFAAERHLAPHWPPITLTAAQEHVAQLPVTDYDRAVEWFTAEHDTLLAATAEAARARLDVHAWQLPWVLSTYLSRRGHWAYRAETQRTALAAADRLDNDVARATSHHLLGRAEILLGNQDEALEHLRRALDLSARVHDTTGMAVAHFSLSSAYDLRQRNTTALVHARKALRLCREAGNRVWEAFILTAIGWYHGKADQHAEALAHCAEAKLLLDRIGDRDGRAHNLHCLGRAHHGLGQYTEAARCYRDALALFRELGSPYLEAKSLDHLGDALQAAGDQPGACRAWTRALEVLEPLAHPDAAEIESKLLDTGVSR</sequence>
<dbReference type="Gene3D" id="1.25.40.10">
    <property type="entry name" value="Tetratricopeptide repeat domain"/>
    <property type="match status" value="2"/>
</dbReference>
<evidence type="ECO:0000256" key="7">
    <source>
        <dbReference type="SAM" id="MobiDB-lite"/>
    </source>
</evidence>
<evidence type="ECO:0000256" key="5">
    <source>
        <dbReference type="PROSITE-ProRule" id="PRU00339"/>
    </source>
</evidence>
<evidence type="ECO:0000256" key="6">
    <source>
        <dbReference type="PROSITE-ProRule" id="PRU01091"/>
    </source>
</evidence>
<dbReference type="GO" id="GO:0006355">
    <property type="term" value="P:regulation of DNA-templated transcription"/>
    <property type="evidence" value="ECO:0007669"/>
    <property type="project" value="InterPro"/>
</dbReference>
<dbReference type="AlphaFoldDB" id="A0A7W9HIY9"/>
<dbReference type="Pfam" id="PF00486">
    <property type="entry name" value="Trans_reg_C"/>
    <property type="match status" value="1"/>
</dbReference>
<evidence type="ECO:0000313" key="9">
    <source>
        <dbReference type="EMBL" id="MBB5803164.1"/>
    </source>
</evidence>
<dbReference type="SMART" id="SM01043">
    <property type="entry name" value="BTAD"/>
    <property type="match status" value="1"/>
</dbReference>
<dbReference type="PANTHER" id="PTHR35807:SF1">
    <property type="entry name" value="TRANSCRIPTIONAL REGULATOR REDD"/>
    <property type="match status" value="1"/>
</dbReference>
<dbReference type="CDD" id="cd15831">
    <property type="entry name" value="BTAD"/>
    <property type="match status" value="1"/>
</dbReference>
<dbReference type="SUPFAM" id="SSF52540">
    <property type="entry name" value="P-loop containing nucleoside triphosphate hydrolases"/>
    <property type="match status" value="1"/>
</dbReference>
<dbReference type="Pfam" id="PF13424">
    <property type="entry name" value="TPR_12"/>
    <property type="match status" value="1"/>
</dbReference>
<keyword evidence="2" id="KW-0805">Transcription regulation</keyword>
<protein>
    <submittedName>
        <fullName evidence="9">DNA-binding SARP family transcriptional activator/Flp pilus assembly protein TadD</fullName>
    </submittedName>
</protein>
<dbReference type="SUPFAM" id="SSF46894">
    <property type="entry name" value="C-terminal effector domain of the bipartite response regulators"/>
    <property type="match status" value="1"/>
</dbReference>
<keyword evidence="3 6" id="KW-0238">DNA-binding</keyword>
<evidence type="ECO:0000313" key="10">
    <source>
        <dbReference type="Proteomes" id="UP000552097"/>
    </source>
</evidence>
<dbReference type="GO" id="GO:0000160">
    <property type="term" value="P:phosphorelay signal transduction system"/>
    <property type="evidence" value="ECO:0007669"/>
    <property type="project" value="InterPro"/>
</dbReference>
<reference evidence="9 10" key="1">
    <citation type="submission" date="2020-08" db="EMBL/GenBank/DDBJ databases">
        <title>Sequencing the genomes of 1000 actinobacteria strains.</title>
        <authorList>
            <person name="Klenk H.-P."/>
        </authorList>
    </citation>
    <scope>NUCLEOTIDE SEQUENCE [LARGE SCALE GENOMIC DNA]</scope>
    <source>
        <strain evidence="9 10">DSM 45486</strain>
    </source>
</reference>
<keyword evidence="5" id="KW-0802">TPR repeat</keyword>
<dbReference type="Pfam" id="PF13181">
    <property type="entry name" value="TPR_8"/>
    <property type="match status" value="1"/>
</dbReference>
<comment type="caution">
    <text evidence="9">The sequence shown here is derived from an EMBL/GenBank/DDBJ whole genome shotgun (WGS) entry which is preliminary data.</text>
</comment>
<dbReference type="InterPro" id="IPR005158">
    <property type="entry name" value="BTAD"/>
</dbReference>
<keyword evidence="10" id="KW-1185">Reference proteome</keyword>
<dbReference type="InterPro" id="IPR036388">
    <property type="entry name" value="WH-like_DNA-bd_sf"/>
</dbReference>